<dbReference type="OrthoDB" id="9831149at2"/>
<gene>
    <name evidence="4" type="ORF">EC9_53130</name>
</gene>
<name>A0A517M891_9BACT</name>
<feature type="chain" id="PRO_5021789872" evidence="3">
    <location>
        <begin position="20"/>
        <end position="574"/>
    </location>
</feature>
<keyword evidence="1" id="KW-0175">Coiled coil</keyword>
<sequence precursor="true">MNRAILFLLLTATNGSLFAQESDPFAPAGKLADGWEQIDQRLVFLMVRLVDVEANLEAVDIAMLKHGARAGAARGRAIRAQRGSDRMDRNAGGPVRWDQFYGRTAEKFFYHPTQNHTYHTQTILSHQSPSRDNKGEAGVPSSQGLPVHQRPPQFDYIYRANENARQRATTEVAKLGNKIDVLAERRHELELQQCKLWCEVAFRAVSRNDLDKKPLYRFQPKSTVDEGLEESAKFVMVSLSIVENAQKNQASTFRQMKPLISEARDNLANNWSQHGVKYRVQSSNEWKFAMLARHLEDVASNLSDSYTVSVDSARNSDDDRRDMYRGLLQQSLVQYAEAVLALDEMASEMAKVIRYEPDFDNAIEVPFTPASASTPYSEMATPSVVAAQPSVLPSLVGTFRIKWLEGRTGNSGFSNYQFTSDGKALKEGEELGAWTKQRDEFMVRFSDSKRGHVIIRFADESTILGTHFWTDGSQSTWDGKRVAQPDTRNSPLVGYWVQTNGWAIEIFSNGQAKNTSPKGTVDAIGTWQVLGNGKFVVHLGKQWEWRVSLQRNILYAETFLSGARKAHLTFTKKQ</sequence>
<proteinExistence type="predicted"/>
<accession>A0A517M891</accession>
<feature type="coiled-coil region" evidence="1">
    <location>
        <begin position="165"/>
        <end position="192"/>
    </location>
</feature>
<feature type="signal peptide" evidence="3">
    <location>
        <begin position="1"/>
        <end position="19"/>
    </location>
</feature>
<organism evidence="4 5">
    <name type="scientific">Rosistilla ulvae</name>
    <dbReference type="NCBI Taxonomy" id="1930277"/>
    <lineage>
        <taxon>Bacteria</taxon>
        <taxon>Pseudomonadati</taxon>
        <taxon>Planctomycetota</taxon>
        <taxon>Planctomycetia</taxon>
        <taxon>Pirellulales</taxon>
        <taxon>Pirellulaceae</taxon>
        <taxon>Rosistilla</taxon>
    </lineage>
</organism>
<evidence type="ECO:0000256" key="1">
    <source>
        <dbReference type="SAM" id="Coils"/>
    </source>
</evidence>
<evidence type="ECO:0000256" key="3">
    <source>
        <dbReference type="SAM" id="SignalP"/>
    </source>
</evidence>
<keyword evidence="5" id="KW-1185">Reference proteome</keyword>
<evidence type="ECO:0000313" key="4">
    <source>
        <dbReference type="EMBL" id="QDS91093.1"/>
    </source>
</evidence>
<dbReference type="KEGG" id="ruv:EC9_53130"/>
<dbReference type="EMBL" id="CP036261">
    <property type="protein sequence ID" value="QDS91093.1"/>
    <property type="molecule type" value="Genomic_DNA"/>
</dbReference>
<evidence type="ECO:0000256" key="2">
    <source>
        <dbReference type="SAM" id="MobiDB-lite"/>
    </source>
</evidence>
<dbReference type="Proteomes" id="UP000319557">
    <property type="component" value="Chromosome"/>
</dbReference>
<dbReference type="AlphaFoldDB" id="A0A517M891"/>
<dbReference type="RefSeq" id="WP_145348788.1">
    <property type="nucleotide sequence ID" value="NZ_CP036261.1"/>
</dbReference>
<keyword evidence="3" id="KW-0732">Signal</keyword>
<feature type="region of interest" description="Disordered" evidence="2">
    <location>
        <begin position="121"/>
        <end position="146"/>
    </location>
</feature>
<protein>
    <submittedName>
        <fullName evidence="4">Uncharacterized protein</fullName>
    </submittedName>
</protein>
<evidence type="ECO:0000313" key="5">
    <source>
        <dbReference type="Proteomes" id="UP000319557"/>
    </source>
</evidence>
<reference evidence="4 5" key="1">
    <citation type="submission" date="2019-02" db="EMBL/GenBank/DDBJ databases">
        <title>Deep-cultivation of Planctomycetes and their phenomic and genomic characterization uncovers novel biology.</title>
        <authorList>
            <person name="Wiegand S."/>
            <person name="Jogler M."/>
            <person name="Boedeker C."/>
            <person name="Pinto D."/>
            <person name="Vollmers J."/>
            <person name="Rivas-Marin E."/>
            <person name="Kohn T."/>
            <person name="Peeters S.H."/>
            <person name="Heuer A."/>
            <person name="Rast P."/>
            <person name="Oberbeckmann S."/>
            <person name="Bunk B."/>
            <person name="Jeske O."/>
            <person name="Meyerdierks A."/>
            <person name="Storesund J.E."/>
            <person name="Kallscheuer N."/>
            <person name="Luecker S."/>
            <person name="Lage O.M."/>
            <person name="Pohl T."/>
            <person name="Merkel B.J."/>
            <person name="Hornburger P."/>
            <person name="Mueller R.-W."/>
            <person name="Bruemmer F."/>
            <person name="Labrenz M."/>
            <person name="Spormann A.M."/>
            <person name="Op den Camp H."/>
            <person name="Overmann J."/>
            <person name="Amann R."/>
            <person name="Jetten M.S.M."/>
            <person name="Mascher T."/>
            <person name="Medema M.H."/>
            <person name="Devos D.P."/>
            <person name="Kaster A.-K."/>
            <person name="Ovreas L."/>
            <person name="Rohde M."/>
            <person name="Galperin M.Y."/>
            <person name="Jogler C."/>
        </authorList>
    </citation>
    <scope>NUCLEOTIDE SEQUENCE [LARGE SCALE GENOMIC DNA]</scope>
    <source>
        <strain evidence="4 5">EC9</strain>
    </source>
</reference>